<protein>
    <submittedName>
        <fullName evidence="1">Uncharacterized protein</fullName>
    </submittedName>
</protein>
<keyword evidence="2" id="KW-1185">Reference proteome</keyword>
<name>A0AAU9NF09_9ASTR</name>
<evidence type="ECO:0000313" key="2">
    <source>
        <dbReference type="Proteomes" id="UP001157418"/>
    </source>
</evidence>
<accession>A0AAU9NF09</accession>
<comment type="caution">
    <text evidence="1">The sequence shown here is derived from an EMBL/GenBank/DDBJ whole genome shotgun (WGS) entry which is preliminary data.</text>
</comment>
<sequence length="78" mass="9299">MSPSSRDNPCVKSSSWMHSLTQTRFKKCNFIEWKDDEHEEGYYKNLLYSLKRKLDAKEDLSEMHNLRTRIVGVEFLLS</sequence>
<dbReference type="EMBL" id="CAKMRJ010004445">
    <property type="protein sequence ID" value="CAH1436384.1"/>
    <property type="molecule type" value="Genomic_DNA"/>
</dbReference>
<organism evidence="1 2">
    <name type="scientific">Lactuca virosa</name>
    <dbReference type="NCBI Taxonomy" id="75947"/>
    <lineage>
        <taxon>Eukaryota</taxon>
        <taxon>Viridiplantae</taxon>
        <taxon>Streptophyta</taxon>
        <taxon>Embryophyta</taxon>
        <taxon>Tracheophyta</taxon>
        <taxon>Spermatophyta</taxon>
        <taxon>Magnoliopsida</taxon>
        <taxon>eudicotyledons</taxon>
        <taxon>Gunneridae</taxon>
        <taxon>Pentapetalae</taxon>
        <taxon>asterids</taxon>
        <taxon>campanulids</taxon>
        <taxon>Asterales</taxon>
        <taxon>Asteraceae</taxon>
        <taxon>Cichorioideae</taxon>
        <taxon>Cichorieae</taxon>
        <taxon>Lactucinae</taxon>
        <taxon>Lactuca</taxon>
    </lineage>
</organism>
<reference evidence="1 2" key="1">
    <citation type="submission" date="2022-01" db="EMBL/GenBank/DDBJ databases">
        <authorList>
            <person name="Xiong W."/>
            <person name="Schranz E."/>
        </authorList>
    </citation>
    <scope>NUCLEOTIDE SEQUENCE [LARGE SCALE GENOMIC DNA]</scope>
</reference>
<gene>
    <name evidence="1" type="ORF">LVIROSA_LOCUS22758</name>
</gene>
<dbReference type="AlphaFoldDB" id="A0AAU9NF09"/>
<proteinExistence type="predicted"/>
<evidence type="ECO:0000313" key="1">
    <source>
        <dbReference type="EMBL" id="CAH1436384.1"/>
    </source>
</evidence>
<dbReference type="Proteomes" id="UP001157418">
    <property type="component" value="Unassembled WGS sequence"/>
</dbReference>